<feature type="compositionally biased region" description="Polar residues" evidence="2">
    <location>
        <begin position="227"/>
        <end position="251"/>
    </location>
</feature>
<feature type="compositionally biased region" description="Low complexity" evidence="2">
    <location>
        <begin position="392"/>
        <end position="419"/>
    </location>
</feature>
<dbReference type="EMBL" id="MU001633">
    <property type="protein sequence ID" value="KAF2485247.1"/>
    <property type="molecule type" value="Genomic_DNA"/>
</dbReference>
<dbReference type="PANTHER" id="PTHR10343">
    <property type="entry name" value="5'-AMP-ACTIVATED PROTEIN KINASE , BETA SUBUNIT"/>
    <property type="match status" value="1"/>
</dbReference>
<dbReference type="CDD" id="cd02859">
    <property type="entry name" value="E_set_AMPKbeta_like_N"/>
    <property type="match status" value="1"/>
</dbReference>
<dbReference type="GeneID" id="54479921"/>
<dbReference type="Pfam" id="PF16561">
    <property type="entry name" value="AMPK1_CBM"/>
    <property type="match status" value="1"/>
</dbReference>
<feature type="compositionally biased region" description="Basic residues" evidence="2">
    <location>
        <begin position="617"/>
        <end position="635"/>
    </location>
</feature>
<dbReference type="GO" id="GO:0007165">
    <property type="term" value="P:signal transduction"/>
    <property type="evidence" value="ECO:0007669"/>
    <property type="project" value="TreeGrafter"/>
</dbReference>
<dbReference type="InterPro" id="IPR032640">
    <property type="entry name" value="AMPK1_CBM"/>
</dbReference>
<dbReference type="Proteomes" id="UP000799767">
    <property type="component" value="Unassembled WGS sequence"/>
</dbReference>
<dbReference type="RefSeq" id="XP_033591816.1">
    <property type="nucleotide sequence ID" value="XM_033738920.1"/>
</dbReference>
<evidence type="ECO:0000313" key="4">
    <source>
        <dbReference type="EMBL" id="KAF2485247.1"/>
    </source>
</evidence>
<dbReference type="InterPro" id="IPR014756">
    <property type="entry name" value="Ig_E-set"/>
</dbReference>
<evidence type="ECO:0000259" key="3">
    <source>
        <dbReference type="Pfam" id="PF16561"/>
    </source>
</evidence>
<evidence type="ECO:0000313" key="5">
    <source>
        <dbReference type="Proteomes" id="UP000799767"/>
    </source>
</evidence>
<feature type="compositionally biased region" description="Low complexity" evidence="2">
    <location>
        <begin position="584"/>
        <end position="616"/>
    </location>
</feature>
<dbReference type="GO" id="GO:0019901">
    <property type="term" value="F:protein kinase binding"/>
    <property type="evidence" value="ECO:0007669"/>
    <property type="project" value="TreeGrafter"/>
</dbReference>
<dbReference type="OrthoDB" id="5873279at2759"/>
<organism evidence="4 5">
    <name type="scientific">Neohortaea acidophila</name>
    <dbReference type="NCBI Taxonomy" id="245834"/>
    <lineage>
        <taxon>Eukaryota</taxon>
        <taxon>Fungi</taxon>
        <taxon>Dikarya</taxon>
        <taxon>Ascomycota</taxon>
        <taxon>Pezizomycotina</taxon>
        <taxon>Dothideomycetes</taxon>
        <taxon>Dothideomycetidae</taxon>
        <taxon>Mycosphaerellales</taxon>
        <taxon>Teratosphaeriaceae</taxon>
        <taxon>Neohortaea</taxon>
    </lineage>
</organism>
<feature type="region of interest" description="Disordered" evidence="2">
    <location>
        <begin position="479"/>
        <end position="498"/>
    </location>
</feature>
<dbReference type="Gene3D" id="2.60.40.10">
    <property type="entry name" value="Immunoglobulins"/>
    <property type="match status" value="1"/>
</dbReference>
<sequence length="635" mass="63425">MGSLGTYRFKWPHAAEEVIVTGTFDNWAKSIKLDKKNWVHEKTVEIPHTKDEILYKFVVNGQWRTDPSHAIKRDHEGNENNVLDPEDILPAAAGGMITTVAPGATTAALAGAQPLTNATKDMPGAFPSTPMESGPVPTLQDRTVGVNPLPATAGAGNPISLQPGEKVPDPSTFTSNTIASTVTTDKASYERGAGGVTRSSPDKVDDSAAHFGRPAAGGTIIPESSLPMGNSGQKDVTDPTISSAGPGSTTAALAGQQPIQPRGEPQVISKDADANKGQGIAGYAAAGVGAAGVAVAGAAVAANKLVKDKTGKDPVSSLPQSAQDAIHQNAESSNLPEKVGAERDTATTVPSEVKDSLKEAGQAPEAASNATAVQEKSTVEKELLSKVPETNAQGAPAPTQSATTAANAPTTTSSTGAPQLGDPVAGGLAPINLNDKAAPTAVAGGLAPTTLNYKPDATAGSAPTTLDYKAAPTAVAGGLAPTTLSDKPQGSTGAASTAAPTAVAGGLAPTTLSDKPQGSTGAASTAAPTAVAGGLAPTTLSDTPQVTTGVASGAAPATSTPSHPSATTAAHTSNVASTPHKDSTTTTPTPAVLPTHQGTPTKSSAGGSSPSTPTSKTNKRRSFMQKIKDKLHHKD</sequence>
<accession>A0A6A6Q1E0</accession>
<dbReference type="InterPro" id="IPR013783">
    <property type="entry name" value="Ig-like_fold"/>
</dbReference>
<feature type="region of interest" description="Disordered" evidence="2">
    <location>
        <begin position="309"/>
        <end position="423"/>
    </location>
</feature>
<reference evidence="4" key="1">
    <citation type="journal article" date="2020" name="Stud. Mycol.">
        <title>101 Dothideomycetes genomes: a test case for predicting lifestyles and emergence of pathogens.</title>
        <authorList>
            <person name="Haridas S."/>
            <person name="Albert R."/>
            <person name="Binder M."/>
            <person name="Bloem J."/>
            <person name="Labutti K."/>
            <person name="Salamov A."/>
            <person name="Andreopoulos B."/>
            <person name="Baker S."/>
            <person name="Barry K."/>
            <person name="Bills G."/>
            <person name="Bluhm B."/>
            <person name="Cannon C."/>
            <person name="Castanera R."/>
            <person name="Culley D."/>
            <person name="Daum C."/>
            <person name="Ezra D."/>
            <person name="Gonzalez J."/>
            <person name="Henrissat B."/>
            <person name="Kuo A."/>
            <person name="Liang C."/>
            <person name="Lipzen A."/>
            <person name="Lutzoni F."/>
            <person name="Magnuson J."/>
            <person name="Mondo S."/>
            <person name="Nolan M."/>
            <person name="Ohm R."/>
            <person name="Pangilinan J."/>
            <person name="Park H.-J."/>
            <person name="Ramirez L."/>
            <person name="Alfaro M."/>
            <person name="Sun H."/>
            <person name="Tritt A."/>
            <person name="Yoshinaga Y."/>
            <person name="Zwiers L.-H."/>
            <person name="Turgeon B."/>
            <person name="Goodwin S."/>
            <person name="Spatafora J."/>
            <person name="Crous P."/>
            <person name="Grigoriev I."/>
        </authorList>
    </citation>
    <scope>NUCLEOTIDE SEQUENCE</scope>
    <source>
        <strain evidence="4">CBS 113389</strain>
    </source>
</reference>
<dbReference type="PANTHER" id="PTHR10343:SF81">
    <property type="entry name" value="CRUCIFORM DNA-RECOGNIZING PROTEIN 1-RELATED"/>
    <property type="match status" value="1"/>
</dbReference>
<proteinExistence type="inferred from homology"/>
<dbReference type="InterPro" id="IPR050827">
    <property type="entry name" value="CRP1_MDG1_kinase"/>
</dbReference>
<dbReference type="AlphaFoldDB" id="A0A6A6Q1E0"/>
<feature type="domain" description="AMP-activated protein kinase glycogen-binding" evidence="3">
    <location>
        <begin position="8"/>
        <end position="84"/>
    </location>
</feature>
<dbReference type="SUPFAM" id="SSF81296">
    <property type="entry name" value="E set domains"/>
    <property type="match status" value="1"/>
</dbReference>
<protein>
    <recommendedName>
        <fullName evidence="3">AMP-activated protein kinase glycogen-binding domain-containing protein</fullName>
    </recommendedName>
</protein>
<comment type="similarity">
    <text evidence="1">Belongs to the CRP1/MDG1 family.</text>
</comment>
<keyword evidence="5" id="KW-1185">Reference proteome</keyword>
<feature type="region of interest" description="Disordered" evidence="2">
    <location>
        <begin position="184"/>
        <end position="269"/>
    </location>
</feature>
<dbReference type="GO" id="GO:0031588">
    <property type="term" value="C:nucleotide-activated protein kinase complex"/>
    <property type="evidence" value="ECO:0007669"/>
    <property type="project" value="TreeGrafter"/>
</dbReference>
<evidence type="ECO:0000256" key="1">
    <source>
        <dbReference type="ARBA" id="ARBA00038216"/>
    </source>
</evidence>
<name>A0A6A6Q1E0_9PEZI</name>
<dbReference type="GO" id="GO:0005737">
    <property type="term" value="C:cytoplasm"/>
    <property type="evidence" value="ECO:0007669"/>
    <property type="project" value="TreeGrafter"/>
</dbReference>
<feature type="region of interest" description="Disordered" evidence="2">
    <location>
        <begin position="505"/>
        <end position="635"/>
    </location>
</feature>
<dbReference type="GO" id="GO:0005634">
    <property type="term" value="C:nucleus"/>
    <property type="evidence" value="ECO:0007669"/>
    <property type="project" value="TreeGrafter"/>
</dbReference>
<evidence type="ECO:0000256" key="2">
    <source>
        <dbReference type="SAM" id="MobiDB-lite"/>
    </source>
</evidence>
<feature type="compositionally biased region" description="Low complexity" evidence="2">
    <location>
        <begin position="518"/>
        <end position="534"/>
    </location>
</feature>
<feature type="compositionally biased region" description="Low complexity" evidence="2">
    <location>
        <begin position="546"/>
        <end position="573"/>
    </location>
</feature>
<gene>
    <name evidence="4" type="ORF">BDY17DRAFT_99392</name>
</gene>